<evidence type="ECO:0000313" key="2">
    <source>
        <dbReference type="Proteomes" id="UP000256964"/>
    </source>
</evidence>
<organism evidence="1 2">
    <name type="scientific">Lentinus brumalis</name>
    <dbReference type="NCBI Taxonomy" id="2498619"/>
    <lineage>
        <taxon>Eukaryota</taxon>
        <taxon>Fungi</taxon>
        <taxon>Dikarya</taxon>
        <taxon>Basidiomycota</taxon>
        <taxon>Agaricomycotina</taxon>
        <taxon>Agaricomycetes</taxon>
        <taxon>Polyporales</taxon>
        <taxon>Polyporaceae</taxon>
        <taxon>Lentinus</taxon>
    </lineage>
</organism>
<dbReference type="CDD" id="cd23422">
    <property type="entry name" value="beta-trefoil_Ricin_MPL_CNL"/>
    <property type="match status" value="1"/>
</dbReference>
<evidence type="ECO:0000313" key="1">
    <source>
        <dbReference type="EMBL" id="RDX47071.1"/>
    </source>
</evidence>
<proteinExistence type="predicted"/>
<accession>A0A371D3I0</accession>
<name>A0A371D3I0_9APHY</name>
<protein>
    <submittedName>
        <fullName evidence="1">Uncharacterized protein</fullName>
    </submittedName>
</protein>
<dbReference type="OrthoDB" id="2748724at2759"/>
<keyword evidence="2" id="KW-1185">Reference proteome</keyword>
<dbReference type="EMBL" id="KZ857421">
    <property type="protein sequence ID" value="RDX47071.1"/>
    <property type="molecule type" value="Genomic_DNA"/>
</dbReference>
<dbReference type="InterPro" id="IPR035992">
    <property type="entry name" value="Ricin_B-like_lectins"/>
</dbReference>
<gene>
    <name evidence="1" type="ORF">OH76DRAFT_1406233</name>
</gene>
<sequence>MAHLTSWTYVLTNAMSGTAMEVWAGHNGTVKGNLFSANENQQWKFIAHGDGTFAIMSMLRDVDGAQLFLGPSDAGIRRYSPLVVGPHPVGWTVEDTDHGLVIRWPKTDVVVDLDEGRGSPHTGITLCPRTNENRWRMCQFWSYTRCSLGDVFSPPSPYDPARACVKPASTFEGSDTDCVVPGGLSDVQPTAWAPSHGPYILRNLQGQTSLDVDTEERRVIRCYSDGHRESNRKWEFVPSGDGHAIRSCFQGRIGEALYLSVEGSPVKWTRIVASPRPATWHVQHVYPCETESSYLQPIRIIWPGSNFVISLGNEGSSVDGTHVELETWHPLPRGFMWECLPI</sequence>
<dbReference type="Proteomes" id="UP000256964">
    <property type="component" value="Unassembled WGS sequence"/>
</dbReference>
<reference evidence="1 2" key="1">
    <citation type="journal article" date="2018" name="Biotechnol. Biofuels">
        <title>Integrative visual omics of the white-rot fungus Polyporus brumalis exposes the biotechnological potential of its oxidative enzymes for delignifying raw plant biomass.</title>
        <authorList>
            <person name="Miyauchi S."/>
            <person name="Rancon A."/>
            <person name="Drula E."/>
            <person name="Hage H."/>
            <person name="Chaduli D."/>
            <person name="Favel A."/>
            <person name="Grisel S."/>
            <person name="Henrissat B."/>
            <person name="Herpoel-Gimbert I."/>
            <person name="Ruiz-Duenas F.J."/>
            <person name="Chevret D."/>
            <person name="Hainaut M."/>
            <person name="Lin J."/>
            <person name="Wang M."/>
            <person name="Pangilinan J."/>
            <person name="Lipzen A."/>
            <person name="Lesage-Meessen L."/>
            <person name="Navarro D."/>
            <person name="Riley R."/>
            <person name="Grigoriev I.V."/>
            <person name="Zhou S."/>
            <person name="Raouche S."/>
            <person name="Rosso M.N."/>
        </authorList>
    </citation>
    <scope>NUCLEOTIDE SEQUENCE [LARGE SCALE GENOMIC DNA]</scope>
    <source>
        <strain evidence="1 2">BRFM 1820</strain>
    </source>
</reference>
<dbReference type="AlphaFoldDB" id="A0A371D3I0"/>
<dbReference type="Gene3D" id="2.80.10.50">
    <property type="match status" value="2"/>
</dbReference>
<dbReference type="SUPFAM" id="SSF50370">
    <property type="entry name" value="Ricin B-like lectins"/>
    <property type="match status" value="1"/>
</dbReference>